<keyword evidence="2" id="KW-1185">Reference proteome</keyword>
<proteinExistence type="predicted"/>
<name>A0A9R1XH56_LACSA</name>
<dbReference type="AlphaFoldDB" id="A0A9R1XH56"/>
<accession>A0A9R1XH56</accession>
<evidence type="ECO:0000313" key="1">
    <source>
        <dbReference type="EMBL" id="KAJ0207752.1"/>
    </source>
</evidence>
<dbReference type="EMBL" id="NBSK02000005">
    <property type="protein sequence ID" value="KAJ0207752.1"/>
    <property type="molecule type" value="Genomic_DNA"/>
</dbReference>
<sequence>MFLMLMKLHPIDLGFIIHQSLCLHIDPKPKRREKKKVDTKSTTPVPPPTFAVDHDFSVLRLQPYVAGGEVVLLFFFMHITSNTDSTI</sequence>
<comment type="caution">
    <text evidence="1">The sequence shown here is derived from an EMBL/GenBank/DDBJ whole genome shotgun (WGS) entry which is preliminary data.</text>
</comment>
<dbReference type="Proteomes" id="UP000235145">
    <property type="component" value="Unassembled WGS sequence"/>
</dbReference>
<protein>
    <submittedName>
        <fullName evidence="1">Uncharacterized protein</fullName>
    </submittedName>
</protein>
<organism evidence="1 2">
    <name type="scientific">Lactuca sativa</name>
    <name type="common">Garden lettuce</name>
    <dbReference type="NCBI Taxonomy" id="4236"/>
    <lineage>
        <taxon>Eukaryota</taxon>
        <taxon>Viridiplantae</taxon>
        <taxon>Streptophyta</taxon>
        <taxon>Embryophyta</taxon>
        <taxon>Tracheophyta</taxon>
        <taxon>Spermatophyta</taxon>
        <taxon>Magnoliopsida</taxon>
        <taxon>eudicotyledons</taxon>
        <taxon>Gunneridae</taxon>
        <taxon>Pentapetalae</taxon>
        <taxon>asterids</taxon>
        <taxon>campanulids</taxon>
        <taxon>Asterales</taxon>
        <taxon>Asteraceae</taxon>
        <taxon>Cichorioideae</taxon>
        <taxon>Cichorieae</taxon>
        <taxon>Lactucinae</taxon>
        <taxon>Lactuca</taxon>
    </lineage>
</organism>
<gene>
    <name evidence="1" type="ORF">LSAT_V11C500257830</name>
</gene>
<evidence type="ECO:0000313" key="2">
    <source>
        <dbReference type="Proteomes" id="UP000235145"/>
    </source>
</evidence>
<reference evidence="1 2" key="1">
    <citation type="journal article" date="2017" name="Nat. Commun.">
        <title>Genome assembly with in vitro proximity ligation data and whole-genome triplication in lettuce.</title>
        <authorList>
            <person name="Reyes-Chin-Wo S."/>
            <person name="Wang Z."/>
            <person name="Yang X."/>
            <person name="Kozik A."/>
            <person name="Arikit S."/>
            <person name="Song C."/>
            <person name="Xia L."/>
            <person name="Froenicke L."/>
            <person name="Lavelle D.O."/>
            <person name="Truco M.J."/>
            <person name="Xia R."/>
            <person name="Zhu S."/>
            <person name="Xu C."/>
            <person name="Xu H."/>
            <person name="Xu X."/>
            <person name="Cox K."/>
            <person name="Korf I."/>
            <person name="Meyers B.C."/>
            <person name="Michelmore R.W."/>
        </authorList>
    </citation>
    <scope>NUCLEOTIDE SEQUENCE [LARGE SCALE GENOMIC DNA]</scope>
    <source>
        <strain evidence="2">cv. Salinas</strain>
        <tissue evidence="1">Seedlings</tissue>
    </source>
</reference>